<evidence type="ECO:0000313" key="7">
    <source>
        <dbReference type="EMBL" id="KAJ4339065.1"/>
    </source>
</evidence>
<evidence type="ECO:0000256" key="2">
    <source>
        <dbReference type="ARBA" id="ARBA00022980"/>
    </source>
</evidence>
<dbReference type="Pfam" id="PF01158">
    <property type="entry name" value="Ribosomal_L36e"/>
    <property type="match status" value="1"/>
</dbReference>
<dbReference type="Proteomes" id="UP001140562">
    <property type="component" value="Unassembled WGS sequence"/>
</dbReference>
<dbReference type="InterPro" id="IPR042171">
    <property type="entry name" value="Acyl-CoA_hotdog"/>
</dbReference>
<dbReference type="Pfam" id="PF13622">
    <property type="entry name" value="4HBT_3"/>
    <property type="match status" value="1"/>
</dbReference>
<dbReference type="GO" id="GO:1990904">
    <property type="term" value="C:ribonucleoprotein complex"/>
    <property type="evidence" value="ECO:0007669"/>
    <property type="project" value="UniProtKB-KW"/>
</dbReference>
<dbReference type="PANTHER" id="PTHR38110">
    <property type="entry name" value="CHROMOSOME 23, WHOLE GENOME SHOTGUN SEQUENCE"/>
    <property type="match status" value="1"/>
</dbReference>
<dbReference type="PROSITE" id="PS01190">
    <property type="entry name" value="RIBOSOMAL_L36E"/>
    <property type="match status" value="1"/>
</dbReference>
<dbReference type="FunFam" id="1.10.10.1760:FF:000003">
    <property type="entry name" value="60S ribosomal protein L36"/>
    <property type="match status" value="1"/>
</dbReference>
<dbReference type="GO" id="GO:0003735">
    <property type="term" value="F:structural constituent of ribosome"/>
    <property type="evidence" value="ECO:0007669"/>
    <property type="project" value="InterPro"/>
</dbReference>
<dbReference type="InterPro" id="IPR000509">
    <property type="entry name" value="Ribosomal_eL36"/>
</dbReference>
<dbReference type="Gene3D" id="1.10.10.1760">
    <property type="entry name" value="60S ribosomal protein L36"/>
    <property type="match status" value="1"/>
</dbReference>
<dbReference type="InterPro" id="IPR029069">
    <property type="entry name" value="HotDog_dom_sf"/>
</dbReference>
<evidence type="ECO:0000259" key="6">
    <source>
        <dbReference type="Pfam" id="PF20789"/>
    </source>
</evidence>
<dbReference type="Pfam" id="PF20789">
    <property type="entry name" value="4HBT_3C"/>
    <property type="match status" value="1"/>
</dbReference>
<evidence type="ECO:0000256" key="3">
    <source>
        <dbReference type="ARBA" id="ARBA00023274"/>
    </source>
</evidence>
<comment type="similarity">
    <text evidence="1 4">Belongs to the eukaryotic ribosomal protein eL36 family.</text>
</comment>
<dbReference type="Gene3D" id="2.40.160.210">
    <property type="entry name" value="Acyl-CoA thioesterase, double hotdog domain"/>
    <property type="match status" value="1"/>
</dbReference>
<reference evidence="7" key="1">
    <citation type="submission" date="2022-10" db="EMBL/GenBank/DDBJ databases">
        <title>Tapping the CABI collections for fungal endophytes: first genome assemblies for Collariella, Neodidymelliopsis, Ascochyta clinopodiicola, Didymella pomorum, Didymosphaeria variabile, Neocosmospora piperis and Neocucurbitaria cava.</title>
        <authorList>
            <person name="Hill R."/>
        </authorList>
    </citation>
    <scope>NUCLEOTIDE SEQUENCE</scope>
    <source>
        <strain evidence="7">IMI 360193</strain>
    </source>
</reference>
<name>A0A9W8X293_9PLEO</name>
<evidence type="ECO:0000313" key="8">
    <source>
        <dbReference type="Proteomes" id="UP001140562"/>
    </source>
</evidence>
<dbReference type="SUPFAM" id="SSF54637">
    <property type="entry name" value="Thioesterase/thiol ester dehydrase-isomerase"/>
    <property type="match status" value="2"/>
</dbReference>
<gene>
    <name evidence="7" type="ORF">N0V87_003500</name>
</gene>
<keyword evidence="2 4" id="KW-0689">Ribosomal protein</keyword>
<comment type="caution">
    <text evidence="7">The sequence shown here is derived from an EMBL/GenBank/DDBJ whole genome shotgun (WGS) entry which is preliminary data.</text>
</comment>
<proteinExistence type="inferred from homology"/>
<dbReference type="InterPro" id="IPR049449">
    <property type="entry name" value="TesB_ACOT8-like_N"/>
</dbReference>
<keyword evidence="3 4" id="KW-0687">Ribonucleoprotein</keyword>
<feature type="domain" description="Acyl-CoA thioesterase-like C-terminal" evidence="6">
    <location>
        <begin position="143"/>
        <end position="278"/>
    </location>
</feature>
<feature type="domain" description="Acyl-CoA thioesterase-like N-terminal HotDog" evidence="5">
    <location>
        <begin position="23"/>
        <end position="111"/>
    </location>
</feature>
<dbReference type="InterPro" id="IPR038097">
    <property type="entry name" value="Ribosomal_eL36_sf"/>
</dbReference>
<organism evidence="7 8">
    <name type="scientific">Didymella glomerata</name>
    <dbReference type="NCBI Taxonomy" id="749621"/>
    <lineage>
        <taxon>Eukaryota</taxon>
        <taxon>Fungi</taxon>
        <taxon>Dikarya</taxon>
        <taxon>Ascomycota</taxon>
        <taxon>Pezizomycotina</taxon>
        <taxon>Dothideomycetes</taxon>
        <taxon>Pleosporomycetidae</taxon>
        <taxon>Pleosporales</taxon>
        <taxon>Pleosporineae</taxon>
        <taxon>Didymellaceae</taxon>
        <taxon>Didymella</taxon>
    </lineage>
</organism>
<dbReference type="PANTHER" id="PTHR38110:SF1">
    <property type="entry name" value="THIOESTERASE DOMAIN-CONTAINING PROTEIN"/>
    <property type="match status" value="1"/>
</dbReference>
<dbReference type="AlphaFoldDB" id="A0A9W8X293"/>
<keyword evidence="8" id="KW-1185">Reference proteome</keyword>
<sequence length="400" mass="45087">MPGWEEATAVQKVSTNTYSCTLHDDWSIGSVPNGGYVTGCVLEVVKTHFSTSLAKQNQPHTIALHIEFLRRTQAGPALFTVEDVKLGRQTSIVHVTMEQDGRQEIVAYVTNSNMSTEEGFTFDTQHELQHAPPPVDLTKLETDSDEHWRWTEVPFAKFRKATAQIKFFLPRAGSARPNIVDEWICFSNGTNFTQTSIGFVSDMFPQIVENFKDTKKAFWYPTLLLNLDIKKLLPAEGVRWLRVRAELKQVKNGRMDLGIWVHDAAGELVALSNHVGFVLDASRNLAARRTPDTNMPKDVKQKSGIIAGINAGHKVTPRTPAARISRRKGFLSKRTAFVREITREVAGLAPYEKRVIELLRNSKDKRARRLAKKRLGTFGRAKRKVDEMTKVIAESRRAGH</sequence>
<evidence type="ECO:0000256" key="4">
    <source>
        <dbReference type="RuleBase" id="RU000665"/>
    </source>
</evidence>
<dbReference type="InterPro" id="IPR052389">
    <property type="entry name" value="Sec_Metab_Biosynth-Assoc"/>
</dbReference>
<evidence type="ECO:0000259" key="5">
    <source>
        <dbReference type="Pfam" id="PF13622"/>
    </source>
</evidence>
<dbReference type="InterPro" id="IPR049450">
    <property type="entry name" value="ACOT8-like_C"/>
</dbReference>
<dbReference type="EMBL" id="JAPEUV010000025">
    <property type="protein sequence ID" value="KAJ4339065.1"/>
    <property type="molecule type" value="Genomic_DNA"/>
</dbReference>
<dbReference type="GO" id="GO:0006412">
    <property type="term" value="P:translation"/>
    <property type="evidence" value="ECO:0007669"/>
    <property type="project" value="InterPro"/>
</dbReference>
<evidence type="ECO:0000256" key="1">
    <source>
        <dbReference type="ARBA" id="ARBA00006509"/>
    </source>
</evidence>
<dbReference type="GO" id="GO:0005840">
    <property type="term" value="C:ribosome"/>
    <property type="evidence" value="ECO:0007669"/>
    <property type="project" value="UniProtKB-KW"/>
</dbReference>
<dbReference type="OrthoDB" id="2532955at2759"/>
<protein>
    <recommendedName>
        <fullName evidence="4">60S ribosomal protein L36</fullName>
    </recommendedName>
</protein>
<accession>A0A9W8X293</accession>